<keyword evidence="2" id="KW-0805">Transcription regulation</keyword>
<evidence type="ECO:0000256" key="3">
    <source>
        <dbReference type="ARBA" id="ARBA00023125"/>
    </source>
</evidence>
<sequence length="197" mass="23483">MSAEKNKQQLKKELSYQNIVETATKLFAQNGYDKTSVDDIMKESGYSKATFYLHFESKDEFFLHLMDYRLKQFEEEFFKLFKPENNLKQTILNGLRLFFELTERDLWAPIFFEFWSHAMRNDMIKERMQDHYSKWIRLASSVFEQARSTENLPNTINTEAVASLIIALCDGFNLQNQINANLKIEQIERIMLKMLFD</sequence>
<dbReference type="Gene3D" id="1.10.10.60">
    <property type="entry name" value="Homeodomain-like"/>
    <property type="match status" value="1"/>
</dbReference>
<evidence type="ECO:0000259" key="6">
    <source>
        <dbReference type="PROSITE" id="PS50977"/>
    </source>
</evidence>
<dbReference type="AlphaFoldDB" id="A0A2T6FTG6"/>
<evidence type="ECO:0000313" key="8">
    <source>
        <dbReference type="Proteomes" id="UP000244184"/>
    </source>
</evidence>
<dbReference type="GO" id="GO:0003677">
    <property type="term" value="F:DNA binding"/>
    <property type="evidence" value="ECO:0007669"/>
    <property type="project" value="UniProtKB-UniRule"/>
</dbReference>
<accession>A0A2T6FTG6</accession>
<dbReference type="PRINTS" id="PR00455">
    <property type="entry name" value="HTHTETR"/>
</dbReference>
<protein>
    <recommendedName>
        <fullName evidence="6">HTH tetR-type domain-containing protein</fullName>
    </recommendedName>
</protein>
<dbReference type="Gene3D" id="1.10.357.10">
    <property type="entry name" value="Tetracycline Repressor, domain 2"/>
    <property type="match status" value="1"/>
</dbReference>
<dbReference type="Pfam" id="PF00440">
    <property type="entry name" value="TetR_N"/>
    <property type="match status" value="1"/>
</dbReference>
<feature type="domain" description="HTH tetR-type" evidence="6">
    <location>
        <begin position="13"/>
        <end position="73"/>
    </location>
</feature>
<dbReference type="PANTHER" id="PTHR47506:SF1">
    <property type="entry name" value="HTH-TYPE TRANSCRIPTIONAL REGULATOR YJDC"/>
    <property type="match status" value="1"/>
</dbReference>
<reference evidence="7 8" key="1">
    <citation type="submission" date="2018-03" db="EMBL/GenBank/DDBJ databases">
        <title>Genome sequence of Paenibacillus elgii strain AC13 an antimicrobial compound producing bacteria.</title>
        <authorList>
            <person name="Kurokawa A.S."/>
            <person name="Araujo J.F."/>
            <person name="Costa R.A."/>
            <person name="Ortega D.B."/>
            <person name="Pires A.S."/>
            <person name="Pappas G.J.Jr."/>
            <person name="Franco O.L."/>
            <person name="Barreto C."/>
            <person name="Magalhaes B.S."/>
            <person name="Kruger R.H."/>
        </authorList>
    </citation>
    <scope>NUCLEOTIDE SEQUENCE [LARGE SCALE GENOMIC DNA]</scope>
    <source>
        <strain evidence="7 8">AC13</strain>
    </source>
</reference>
<dbReference type="InterPro" id="IPR009057">
    <property type="entry name" value="Homeodomain-like_sf"/>
</dbReference>
<dbReference type="RefSeq" id="WP_108534744.1">
    <property type="nucleotide sequence ID" value="NZ_PYHP01000095.1"/>
</dbReference>
<evidence type="ECO:0000256" key="2">
    <source>
        <dbReference type="ARBA" id="ARBA00023015"/>
    </source>
</evidence>
<dbReference type="PROSITE" id="PS50977">
    <property type="entry name" value="HTH_TETR_2"/>
    <property type="match status" value="1"/>
</dbReference>
<dbReference type="InterPro" id="IPR036271">
    <property type="entry name" value="Tet_transcr_reg_TetR-rel_C_sf"/>
</dbReference>
<keyword evidence="1" id="KW-0678">Repressor</keyword>
<evidence type="ECO:0000256" key="4">
    <source>
        <dbReference type="ARBA" id="ARBA00023163"/>
    </source>
</evidence>
<evidence type="ECO:0000313" key="7">
    <source>
        <dbReference type="EMBL" id="PUA35187.1"/>
    </source>
</evidence>
<dbReference type="Proteomes" id="UP000244184">
    <property type="component" value="Unassembled WGS sequence"/>
</dbReference>
<dbReference type="SUPFAM" id="SSF48498">
    <property type="entry name" value="Tetracyclin repressor-like, C-terminal domain"/>
    <property type="match status" value="1"/>
</dbReference>
<dbReference type="FunFam" id="1.10.10.60:FF:000141">
    <property type="entry name" value="TetR family transcriptional regulator"/>
    <property type="match status" value="1"/>
</dbReference>
<proteinExistence type="predicted"/>
<name>A0A2T6FTG6_9BACL</name>
<evidence type="ECO:0000256" key="5">
    <source>
        <dbReference type="PROSITE-ProRule" id="PRU00335"/>
    </source>
</evidence>
<feature type="DNA-binding region" description="H-T-H motif" evidence="5">
    <location>
        <begin position="36"/>
        <end position="55"/>
    </location>
</feature>
<organism evidence="7 8">
    <name type="scientific">Paenibacillus elgii</name>
    <dbReference type="NCBI Taxonomy" id="189691"/>
    <lineage>
        <taxon>Bacteria</taxon>
        <taxon>Bacillati</taxon>
        <taxon>Bacillota</taxon>
        <taxon>Bacilli</taxon>
        <taxon>Bacillales</taxon>
        <taxon>Paenibacillaceae</taxon>
        <taxon>Paenibacillus</taxon>
    </lineage>
</organism>
<keyword evidence="4" id="KW-0804">Transcription</keyword>
<dbReference type="PANTHER" id="PTHR47506">
    <property type="entry name" value="TRANSCRIPTIONAL REGULATORY PROTEIN"/>
    <property type="match status" value="1"/>
</dbReference>
<dbReference type="Pfam" id="PF13977">
    <property type="entry name" value="TetR_C_6"/>
    <property type="match status" value="1"/>
</dbReference>
<dbReference type="InterPro" id="IPR039538">
    <property type="entry name" value="BetI_C"/>
</dbReference>
<dbReference type="EMBL" id="PYHP01000095">
    <property type="protein sequence ID" value="PUA35187.1"/>
    <property type="molecule type" value="Genomic_DNA"/>
</dbReference>
<dbReference type="GO" id="GO:0045892">
    <property type="term" value="P:negative regulation of DNA-templated transcription"/>
    <property type="evidence" value="ECO:0007669"/>
    <property type="project" value="UniProtKB-ARBA"/>
</dbReference>
<comment type="caution">
    <text evidence="7">The sequence shown here is derived from an EMBL/GenBank/DDBJ whole genome shotgun (WGS) entry which is preliminary data.</text>
</comment>
<dbReference type="InterPro" id="IPR001647">
    <property type="entry name" value="HTH_TetR"/>
</dbReference>
<keyword evidence="3 5" id="KW-0238">DNA-binding</keyword>
<gene>
    <name evidence="7" type="ORF">C8Z91_31760</name>
</gene>
<dbReference type="SUPFAM" id="SSF46689">
    <property type="entry name" value="Homeodomain-like"/>
    <property type="match status" value="1"/>
</dbReference>
<evidence type="ECO:0000256" key="1">
    <source>
        <dbReference type="ARBA" id="ARBA00022491"/>
    </source>
</evidence>